<organism evidence="1 2">
    <name type="scientific">Phytophthora pseudosyringae</name>
    <dbReference type="NCBI Taxonomy" id="221518"/>
    <lineage>
        <taxon>Eukaryota</taxon>
        <taxon>Sar</taxon>
        <taxon>Stramenopiles</taxon>
        <taxon>Oomycota</taxon>
        <taxon>Peronosporomycetes</taxon>
        <taxon>Peronosporales</taxon>
        <taxon>Peronosporaceae</taxon>
        <taxon>Phytophthora</taxon>
    </lineage>
</organism>
<dbReference type="Proteomes" id="UP000694044">
    <property type="component" value="Unassembled WGS sequence"/>
</dbReference>
<protein>
    <submittedName>
        <fullName evidence="1">Uncharacterized protein</fullName>
    </submittedName>
</protein>
<dbReference type="AlphaFoldDB" id="A0A8T1V874"/>
<sequence>MKQIGVLLMTPEEALVEAATTGQLDWIDRLLDDLGWVVPHELATETLVAAAANNHLEVVEVLVAEKAAEAAAENRHLDVVRCLVTRVMNPKWYLSAAWIYLAIRPVLGGAAGNGHLRVVEFMVEHARQNDYARMYSRDKALEKAFSGGNQEMVEFLSHLDCFGWDVNSAFEAAIRCDDSNLAEIIYNAYPRIEKGGD</sequence>
<keyword evidence="2" id="KW-1185">Reference proteome</keyword>
<proteinExistence type="predicted"/>
<dbReference type="InterPro" id="IPR052050">
    <property type="entry name" value="SecEffector_AnkRepeat"/>
</dbReference>
<comment type="caution">
    <text evidence="1">The sequence shown here is derived from an EMBL/GenBank/DDBJ whole genome shotgun (WGS) entry which is preliminary data.</text>
</comment>
<evidence type="ECO:0000313" key="1">
    <source>
        <dbReference type="EMBL" id="KAG7377221.1"/>
    </source>
</evidence>
<accession>A0A8T1V874</accession>
<dbReference type="EMBL" id="JAGDFM010000560">
    <property type="protein sequence ID" value="KAG7377221.1"/>
    <property type="molecule type" value="Genomic_DNA"/>
</dbReference>
<gene>
    <name evidence="1" type="ORF">PHYPSEUDO_012012</name>
</gene>
<dbReference type="PANTHER" id="PTHR46586:SF3">
    <property type="entry name" value="ANKYRIN REPEAT-CONTAINING PROTEIN"/>
    <property type="match status" value="1"/>
</dbReference>
<dbReference type="PANTHER" id="PTHR46586">
    <property type="entry name" value="ANKYRIN REPEAT-CONTAINING PROTEIN"/>
    <property type="match status" value="1"/>
</dbReference>
<evidence type="ECO:0000313" key="2">
    <source>
        <dbReference type="Proteomes" id="UP000694044"/>
    </source>
</evidence>
<dbReference type="OrthoDB" id="129935at2759"/>
<reference evidence="1" key="1">
    <citation type="submission" date="2021-02" db="EMBL/GenBank/DDBJ databases">
        <authorList>
            <person name="Palmer J.M."/>
        </authorList>
    </citation>
    <scope>NUCLEOTIDE SEQUENCE</scope>
    <source>
        <strain evidence="1">SCRP734</strain>
    </source>
</reference>
<name>A0A8T1V874_9STRA</name>